<keyword evidence="1" id="KW-0472">Membrane</keyword>
<proteinExistence type="predicted"/>
<accession>A0A9Q9T4I1</accession>
<feature type="transmembrane region" description="Helical" evidence="1">
    <location>
        <begin position="206"/>
        <end position="225"/>
    </location>
</feature>
<protein>
    <submittedName>
        <fullName evidence="3">CPBP family intramembrane metalloprotease</fullName>
    </submittedName>
</protein>
<dbReference type="Proteomes" id="UP001062223">
    <property type="component" value="Chromosome"/>
</dbReference>
<feature type="transmembrane region" description="Helical" evidence="1">
    <location>
        <begin position="91"/>
        <end position="111"/>
    </location>
</feature>
<feature type="transmembrane region" description="Helical" evidence="1">
    <location>
        <begin position="156"/>
        <end position="176"/>
    </location>
</feature>
<dbReference type="KEGG" id="cpoi:OE229_05435"/>
<dbReference type="GO" id="GO:0008237">
    <property type="term" value="F:metallopeptidase activity"/>
    <property type="evidence" value="ECO:0007669"/>
    <property type="project" value="UniProtKB-KW"/>
</dbReference>
<dbReference type="AlphaFoldDB" id="A0A9Q9T4I1"/>
<reference evidence="3" key="1">
    <citation type="submission" date="2022-09" db="EMBL/GenBank/DDBJ databases">
        <title>Taxonomy of Curtobacterium flaccumfaciens.</title>
        <authorList>
            <person name="Osdaghi E."/>
            <person name="Taghavi S.M."/>
            <person name="Hamidizade M."/>
            <person name="Abachi H."/>
            <person name="Fazliarab A."/>
            <person name="Baeyen S."/>
            <person name="Portier P."/>
            <person name="Van Vaerenbergh J."/>
            <person name="Jacques M.-A."/>
        </authorList>
    </citation>
    <scope>NUCLEOTIDE SEQUENCE</scope>
    <source>
        <strain evidence="3">AGQB46</strain>
    </source>
</reference>
<keyword evidence="1" id="KW-1133">Transmembrane helix</keyword>
<evidence type="ECO:0000259" key="2">
    <source>
        <dbReference type="Pfam" id="PF02517"/>
    </source>
</evidence>
<feature type="domain" description="CAAX prenyl protease 2/Lysostaphin resistance protein A-like" evidence="2">
    <location>
        <begin position="120"/>
        <end position="218"/>
    </location>
</feature>
<feature type="transmembrane region" description="Helical" evidence="1">
    <location>
        <begin position="237"/>
        <end position="262"/>
    </location>
</feature>
<keyword evidence="3" id="KW-0645">Protease</keyword>
<feature type="transmembrane region" description="Helical" evidence="1">
    <location>
        <begin position="20"/>
        <end position="38"/>
    </location>
</feature>
<organism evidence="3 4">
    <name type="scientific">Curtobacterium poinsettiae</name>
    <dbReference type="NCBI Taxonomy" id="159612"/>
    <lineage>
        <taxon>Bacteria</taxon>
        <taxon>Bacillati</taxon>
        <taxon>Actinomycetota</taxon>
        <taxon>Actinomycetes</taxon>
        <taxon>Micrococcales</taxon>
        <taxon>Microbacteriaceae</taxon>
        <taxon>Curtobacterium</taxon>
    </lineage>
</organism>
<evidence type="ECO:0000256" key="1">
    <source>
        <dbReference type="SAM" id="Phobius"/>
    </source>
</evidence>
<evidence type="ECO:0000313" key="3">
    <source>
        <dbReference type="EMBL" id="UYC81907.1"/>
    </source>
</evidence>
<feature type="transmembrane region" description="Helical" evidence="1">
    <location>
        <begin position="117"/>
        <end position="135"/>
    </location>
</feature>
<dbReference type="Pfam" id="PF02517">
    <property type="entry name" value="Rce1-like"/>
    <property type="match status" value="1"/>
</dbReference>
<dbReference type="EMBL" id="CP106879">
    <property type="protein sequence ID" value="UYC81907.1"/>
    <property type="molecule type" value="Genomic_DNA"/>
</dbReference>
<keyword evidence="1" id="KW-0812">Transmembrane</keyword>
<feature type="transmembrane region" description="Helical" evidence="1">
    <location>
        <begin position="182"/>
        <end position="199"/>
    </location>
</feature>
<dbReference type="GO" id="GO:0004175">
    <property type="term" value="F:endopeptidase activity"/>
    <property type="evidence" value="ECO:0007669"/>
    <property type="project" value="UniProtKB-ARBA"/>
</dbReference>
<dbReference type="GO" id="GO:0080120">
    <property type="term" value="P:CAAX-box protein maturation"/>
    <property type="evidence" value="ECO:0007669"/>
    <property type="project" value="UniProtKB-ARBA"/>
</dbReference>
<evidence type="ECO:0000313" key="4">
    <source>
        <dbReference type="Proteomes" id="UP001062223"/>
    </source>
</evidence>
<sequence>MTTTASVRAPRRRWPVPPSLLLGLAPIVVFAAISAWRSRPSDDYATLGQTVDSVVHALVIPEGIAVAALALFVTALGWWRIATVDPVRTRLRWTMLAPILVLVVCVVRLPLIDWTALPAHYFVLLAVGVLFVGVFEELMARGTLLVGLRRRLPEMGVWALSCALFGLLHLLNALAGAGIGPTLVQVVFAASFGSTLYVARRLTGSLLAPVLLHAFWDFGSIGFSATADTGDFGKLTLLGLIGLFSFGVLAFGIVAGGIIAWYDDRPRRLAKRWRTVPPMAAFALEARGASHEPAAAGAAVASGAGVDAR</sequence>
<keyword evidence="3" id="KW-0378">Hydrolase</keyword>
<feature type="transmembrane region" description="Helical" evidence="1">
    <location>
        <begin position="58"/>
        <end position="79"/>
    </location>
</feature>
<dbReference type="RefSeq" id="WP_209133035.1">
    <property type="nucleotide sequence ID" value="NZ_CP106879.1"/>
</dbReference>
<dbReference type="InterPro" id="IPR003675">
    <property type="entry name" value="Rce1/LyrA-like_dom"/>
</dbReference>
<name>A0A9Q9T4I1_9MICO</name>
<keyword evidence="3" id="KW-0482">Metalloprotease</keyword>
<gene>
    <name evidence="3" type="ORF">OE229_05435</name>
</gene>